<dbReference type="InterPro" id="IPR025669">
    <property type="entry name" value="AAA_dom"/>
</dbReference>
<evidence type="ECO:0000259" key="1">
    <source>
        <dbReference type="Pfam" id="PF13614"/>
    </source>
</evidence>
<reference evidence="2" key="1">
    <citation type="journal article" date="2021" name="Microb. Physiol.">
        <title>Proteogenomic Insights into the Physiology of Marine, Sulfate-Reducing, Filamentous Desulfonema limicola and Desulfonema magnum.</title>
        <authorList>
            <person name="Schnaars V."/>
            <person name="Wohlbrand L."/>
            <person name="Scheve S."/>
            <person name="Hinrichs C."/>
            <person name="Reinhardt R."/>
            <person name="Rabus R."/>
        </authorList>
    </citation>
    <scope>NUCLEOTIDE SEQUENCE</scope>
    <source>
        <strain evidence="2">5ac10</strain>
    </source>
</reference>
<dbReference type="InterPro" id="IPR050678">
    <property type="entry name" value="DNA_Partitioning_ATPase"/>
</dbReference>
<dbReference type="PANTHER" id="PTHR13696:SF52">
    <property type="entry name" value="PARA FAMILY PROTEIN CT_582"/>
    <property type="match status" value="1"/>
</dbReference>
<gene>
    <name evidence="2" type="ORF">dnl_01370</name>
</gene>
<feature type="domain" description="AAA" evidence="1">
    <location>
        <begin position="3"/>
        <end position="177"/>
    </location>
</feature>
<dbReference type="EMBL" id="CP061799">
    <property type="protein sequence ID" value="QTA77934.1"/>
    <property type="molecule type" value="Genomic_DNA"/>
</dbReference>
<protein>
    <submittedName>
        <fullName evidence="2">AAA ATPase-like domain-containing protein</fullName>
    </submittedName>
</protein>
<dbReference type="Gene3D" id="3.40.50.300">
    <property type="entry name" value="P-loop containing nucleotide triphosphate hydrolases"/>
    <property type="match status" value="1"/>
</dbReference>
<dbReference type="FunFam" id="3.40.50.300:FF:000285">
    <property type="entry name" value="Sporulation initiation inhibitor Soj"/>
    <property type="match status" value="1"/>
</dbReference>
<name>A0A975B362_9BACT</name>
<sequence length="252" mass="27627">MTRCIVFANRKGGCGKTTSAVNTAHCLAAKGRKVLLIDIDPQAHATISTGKNPGAQSRGIYDLLTGQAGLEETITRTDLKNLSIIPSSPDLTAFEIDFSTCKGSENILSEKILSRAMEFDYLILDPPPTIGLLTVSALVAAQEVYIPMPMHFLAMEGLAEMMRLIYKVNALWNPELRMKGIIPTFFNKNTRLAKEITEDICKNFGKDRLLPGIRMNISLAEAPGYGKTVIEYAPQSSGAKDYMALAEKIDRK</sequence>
<proteinExistence type="predicted"/>
<dbReference type="AlphaFoldDB" id="A0A975B362"/>
<evidence type="ECO:0000313" key="2">
    <source>
        <dbReference type="EMBL" id="QTA77934.1"/>
    </source>
</evidence>
<evidence type="ECO:0000313" key="3">
    <source>
        <dbReference type="Proteomes" id="UP000663720"/>
    </source>
</evidence>
<dbReference type="Proteomes" id="UP000663720">
    <property type="component" value="Chromosome"/>
</dbReference>
<dbReference type="InterPro" id="IPR027417">
    <property type="entry name" value="P-loop_NTPase"/>
</dbReference>
<dbReference type="PANTHER" id="PTHR13696">
    <property type="entry name" value="P-LOOP CONTAINING NUCLEOSIDE TRIPHOSPHATE HYDROLASE"/>
    <property type="match status" value="1"/>
</dbReference>
<dbReference type="RefSeq" id="WP_207689852.1">
    <property type="nucleotide sequence ID" value="NZ_CP061799.1"/>
</dbReference>
<dbReference type="SUPFAM" id="SSF52540">
    <property type="entry name" value="P-loop containing nucleoside triphosphate hydrolases"/>
    <property type="match status" value="1"/>
</dbReference>
<dbReference type="CDD" id="cd02042">
    <property type="entry name" value="ParAB_family"/>
    <property type="match status" value="1"/>
</dbReference>
<dbReference type="Pfam" id="PF13614">
    <property type="entry name" value="AAA_31"/>
    <property type="match status" value="1"/>
</dbReference>
<accession>A0A975B362</accession>
<dbReference type="KEGG" id="dli:dnl_01370"/>
<keyword evidence="3" id="KW-1185">Reference proteome</keyword>
<organism evidence="2 3">
    <name type="scientific">Desulfonema limicola</name>
    <dbReference type="NCBI Taxonomy" id="45656"/>
    <lineage>
        <taxon>Bacteria</taxon>
        <taxon>Pseudomonadati</taxon>
        <taxon>Thermodesulfobacteriota</taxon>
        <taxon>Desulfobacteria</taxon>
        <taxon>Desulfobacterales</taxon>
        <taxon>Desulfococcaceae</taxon>
        <taxon>Desulfonema</taxon>
    </lineage>
</organism>